<dbReference type="Proteomes" id="UP001199525">
    <property type="component" value="Unassembled WGS sequence"/>
</dbReference>
<protein>
    <submittedName>
        <fullName evidence="1">Uncharacterized protein</fullName>
    </submittedName>
</protein>
<reference evidence="1 2" key="1">
    <citation type="journal article" date="2021" name="Microorganisms">
        <title>Genome Evolution of Filamentous Cyanobacterium Nostoc Species: From Facultative Symbiosis to Free Living.</title>
        <authorList>
            <person name="Huo D."/>
            <person name="Li H."/>
            <person name="Cai F."/>
            <person name="Guo X."/>
            <person name="Qiao Z."/>
            <person name="Wang W."/>
            <person name="Yu G."/>
            <person name="Li R."/>
        </authorList>
    </citation>
    <scope>NUCLEOTIDE SEQUENCE [LARGE SCALE GENOMIC DNA]</scope>
    <source>
        <strain evidence="1 2">CHAB 5714</strain>
    </source>
</reference>
<keyword evidence="2" id="KW-1185">Reference proteome</keyword>
<dbReference type="EMBL" id="JAIVFQ010000160">
    <property type="protein sequence ID" value="MCC5604813.1"/>
    <property type="molecule type" value="Genomic_DNA"/>
</dbReference>
<proteinExistence type="predicted"/>
<dbReference type="RefSeq" id="WP_229490926.1">
    <property type="nucleotide sequence ID" value="NZ_JAIVFQ010000160.1"/>
</dbReference>
<organism evidence="1 2">
    <name type="scientific">Nostoc favosum CHAB5714</name>
    <dbReference type="NCBI Taxonomy" id="2780399"/>
    <lineage>
        <taxon>Bacteria</taxon>
        <taxon>Bacillati</taxon>
        <taxon>Cyanobacteriota</taxon>
        <taxon>Cyanophyceae</taxon>
        <taxon>Nostocales</taxon>
        <taxon>Nostocaceae</taxon>
        <taxon>Nostoc</taxon>
        <taxon>Nostoc favosum</taxon>
    </lineage>
</organism>
<gene>
    <name evidence="1" type="ORF">LC586_38165</name>
</gene>
<name>A0ABS8IN15_9NOSO</name>
<comment type="caution">
    <text evidence="1">The sequence shown here is derived from an EMBL/GenBank/DDBJ whole genome shotgun (WGS) entry which is preliminary data.</text>
</comment>
<sequence length="103" mass="11878">MDICIPGYLRIFHHKQGHWQHIIGDSFYNPEGEPPDLEFATRKYDISREDLAIELFRASDGRAGYCIGDLKQKRFYYCGVDVESVHDKLRSLGIGREDPMEGS</sequence>
<evidence type="ECO:0000313" key="2">
    <source>
        <dbReference type="Proteomes" id="UP001199525"/>
    </source>
</evidence>
<accession>A0ABS8IN15</accession>
<evidence type="ECO:0000313" key="1">
    <source>
        <dbReference type="EMBL" id="MCC5604813.1"/>
    </source>
</evidence>